<dbReference type="Proteomes" id="UP000233742">
    <property type="component" value="Chromosome"/>
</dbReference>
<comment type="similarity">
    <text evidence="1">Belongs to the LysR transcriptional regulatory family.</text>
</comment>
<proteinExistence type="inferred from homology"/>
<dbReference type="GO" id="GO:0043565">
    <property type="term" value="F:sequence-specific DNA binding"/>
    <property type="evidence" value="ECO:0007669"/>
    <property type="project" value="TreeGrafter"/>
</dbReference>
<organism evidence="4 5">
    <name type="scientific">Paracoccus tegillarcae</name>
    <dbReference type="NCBI Taxonomy" id="1529068"/>
    <lineage>
        <taxon>Bacteria</taxon>
        <taxon>Pseudomonadati</taxon>
        <taxon>Pseudomonadota</taxon>
        <taxon>Alphaproteobacteria</taxon>
        <taxon>Rhodobacterales</taxon>
        <taxon>Paracoccaceae</taxon>
        <taxon>Paracoccus</taxon>
    </lineage>
</organism>
<evidence type="ECO:0000259" key="3">
    <source>
        <dbReference type="Pfam" id="PF03466"/>
    </source>
</evidence>
<dbReference type="GO" id="GO:0003700">
    <property type="term" value="F:DNA-binding transcription factor activity"/>
    <property type="evidence" value="ECO:0007669"/>
    <property type="project" value="TreeGrafter"/>
</dbReference>
<accession>A0A2K9EE77</accession>
<reference evidence="4 5" key="1">
    <citation type="submission" date="2017-12" db="EMBL/GenBank/DDBJ databases">
        <authorList>
            <person name="Hurst M.R.H."/>
        </authorList>
    </citation>
    <scope>NUCLEOTIDE SEQUENCE [LARGE SCALE GENOMIC DNA]</scope>
    <source>
        <strain evidence="4 5">BM15</strain>
    </source>
</reference>
<dbReference type="GO" id="GO:0006351">
    <property type="term" value="P:DNA-templated transcription"/>
    <property type="evidence" value="ECO:0007669"/>
    <property type="project" value="TreeGrafter"/>
</dbReference>
<dbReference type="InterPro" id="IPR058163">
    <property type="entry name" value="LysR-type_TF_proteobact-type"/>
</dbReference>
<protein>
    <recommendedName>
        <fullName evidence="3">LysR substrate-binding domain-containing protein</fullName>
    </recommendedName>
</protein>
<dbReference type="PANTHER" id="PTHR30537">
    <property type="entry name" value="HTH-TYPE TRANSCRIPTIONAL REGULATOR"/>
    <property type="match status" value="1"/>
</dbReference>
<dbReference type="SUPFAM" id="SSF53850">
    <property type="entry name" value="Periplasmic binding protein-like II"/>
    <property type="match status" value="1"/>
</dbReference>
<gene>
    <name evidence="4" type="ORF">CUV01_07595</name>
</gene>
<dbReference type="Pfam" id="PF03466">
    <property type="entry name" value="LysR_substrate"/>
    <property type="match status" value="1"/>
</dbReference>
<dbReference type="KEGG" id="paro:CUV01_07595"/>
<name>A0A2K9EE77_9RHOB</name>
<dbReference type="EMBL" id="CP025408">
    <property type="protein sequence ID" value="AUH33268.1"/>
    <property type="molecule type" value="Genomic_DNA"/>
</dbReference>
<feature type="domain" description="LysR substrate-binding" evidence="3">
    <location>
        <begin position="29"/>
        <end position="129"/>
    </location>
</feature>
<evidence type="ECO:0000256" key="2">
    <source>
        <dbReference type="ARBA" id="ARBA00023159"/>
    </source>
</evidence>
<evidence type="ECO:0000313" key="4">
    <source>
        <dbReference type="EMBL" id="AUH33268.1"/>
    </source>
</evidence>
<keyword evidence="2" id="KW-0010">Activator</keyword>
<keyword evidence="5" id="KW-1185">Reference proteome</keyword>
<dbReference type="InterPro" id="IPR005119">
    <property type="entry name" value="LysR_subst-bd"/>
</dbReference>
<dbReference type="AlphaFoldDB" id="A0A2K9EE77"/>
<dbReference type="PANTHER" id="PTHR30537:SF70">
    <property type="entry name" value="HTH-TYPE TRANSCRIPTIONAL ACTIVATOR AMPR"/>
    <property type="match status" value="1"/>
</dbReference>
<sequence length="138" mass="15135">MISPFMVMDIRPSQSGTRSIQPPIVSQSLRSPEDLADHQPLRSYRADKWPGWFDGLGIGCPDLRGPVLDSSVALAELAAGGLGVALLPAAMFAAHLQTAQLVRPFSHEVLTGRYWLTRIRGRKATRAMTQPESWLSAR</sequence>
<dbReference type="Gene3D" id="3.40.190.10">
    <property type="entry name" value="Periplasmic binding protein-like II"/>
    <property type="match status" value="1"/>
</dbReference>
<evidence type="ECO:0000256" key="1">
    <source>
        <dbReference type="ARBA" id="ARBA00009437"/>
    </source>
</evidence>
<evidence type="ECO:0000313" key="5">
    <source>
        <dbReference type="Proteomes" id="UP000233742"/>
    </source>
</evidence>